<dbReference type="PANTHER" id="PTHR47794:SF1">
    <property type="entry name" value="VACUOLAR PROTEIN SORTING-ASSOCIATED PROTEIN 27"/>
    <property type="match status" value="1"/>
</dbReference>
<dbReference type="OrthoDB" id="2352506at2759"/>
<evidence type="ECO:0000256" key="2">
    <source>
        <dbReference type="ARBA" id="ARBA00022771"/>
    </source>
</evidence>
<dbReference type="GO" id="GO:0006623">
    <property type="term" value="P:protein targeting to vacuole"/>
    <property type="evidence" value="ECO:0007669"/>
    <property type="project" value="TreeGrafter"/>
</dbReference>
<keyword evidence="3" id="KW-0862">Zinc</keyword>
<dbReference type="PROSITE" id="PS50178">
    <property type="entry name" value="ZF_FYVE"/>
    <property type="match status" value="1"/>
</dbReference>
<dbReference type="Proteomes" id="UP000187209">
    <property type="component" value="Unassembled WGS sequence"/>
</dbReference>
<evidence type="ECO:0000256" key="3">
    <source>
        <dbReference type="ARBA" id="ARBA00022833"/>
    </source>
</evidence>
<gene>
    <name evidence="7" type="ORF">SteCoe_12663</name>
</gene>
<sequence length="174" mass="20245">MGNSKTRENGRNSPVPEGYSFYSSTSSEQRVYITISKNSINLASGQGNPPFKIINIDKDFRILSEVSDRRCIIIEYNSQKGKSSCILRMETVQDYQMWISFLKSLKRPKWDESTSLFCKICAKEFKFFRRQHHCRKCGIVVCKSHARNKVWLHELGYDTKERICNTCFSNKSFG</sequence>
<evidence type="ECO:0000313" key="7">
    <source>
        <dbReference type="EMBL" id="OMJ85889.1"/>
    </source>
</evidence>
<dbReference type="Pfam" id="PF01363">
    <property type="entry name" value="FYVE"/>
    <property type="match status" value="1"/>
</dbReference>
<dbReference type="GO" id="GO:0032266">
    <property type="term" value="F:phosphatidylinositol-3-phosphate binding"/>
    <property type="evidence" value="ECO:0007669"/>
    <property type="project" value="TreeGrafter"/>
</dbReference>
<dbReference type="GO" id="GO:0043328">
    <property type="term" value="P:protein transport to vacuole involved in ubiquitin-dependent protein catabolic process via the multivesicular body sorting pathway"/>
    <property type="evidence" value="ECO:0007669"/>
    <property type="project" value="TreeGrafter"/>
</dbReference>
<keyword evidence="2 4" id="KW-0863">Zinc-finger</keyword>
<dbReference type="InterPro" id="IPR013083">
    <property type="entry name" value="Znf_RING/FYVE/PHD"/>
</dbReference>
<keyword evidence="1" id="KW-0479">Metal-binding</keyword>
<dbReference type="InterPro" id="IPR000306">
    <property type="entry name" value="Znf_FYVE"/>
</dbReference>
<reference evidence="7 8" key="1">
    <citation type="submission" date="2016-11" db="EMBL/GenBank/DDBJ databases">
        <title>The macronuclear genome of Stentor coeruleus: a giant cell with tiny introns.</title>
        <authorList>
            <person name="Slabodnick M."/>
            <person name="Ruby J.G."/>
            <person name="Reiff S.B."/>
            <person name="Swart E.C."/>
            <person name="Gosai S."/>
            <person name="Prabakaran S."/>
            <person name="Witkowska E."/>
            <person name="Larue G.E."/>
            <person name="Fisher S."/>
            <person name="Freeman R.M."/>
            <person name="Gunawardena J."/>
            <person name="Chu W."/>
            <person name="Stover N.A."/>
            <person name="Gregory B.D."/>
            <person name="Nowacki M."/>
            <person name="Derisi J."/>
            <person name="Roy S.W."/>
            <person name="Marshall W.F."/>
            <person name="Sood P."/>
        </authorList>
    </citation>
    <scope>NUCLEOTIDE SEQUENCE [LARGE SCALE GENOMIC DNA]</scope>
    <source>
        <strain evidence="7">WM001</strain>
    </source>
</reference>
<dbReference type="PANTHER" id="PTHR47794">
    <property type="entry name" value="VACUOLAR PROTEIN SORTING-ASSOCIATED PROTEIN 27"/>
    <property type="match status" value="1"/>
</dbReference>
<dbReference type="InterPro" id="IPR017455">
    <property type="entry name" value="Znf_FYVE-rel"/>
</dbReference>
<dbReference type="AlphaFoldDB" id="A0A1R2CA68"/>
<evidence type="ECO:0000313" key="8">
    <source>
        <dbReference type="Proteomes" id="UP000187209"/>
    </source>
</evidence>
<accession>A0A1R2CA68</accession>
<feature type="domain" description="FYVE-type" evidence="6">
    <location>
        <begin position="112"/>
        <end position="172"/>
    </location>
</feature>
<dbReference type="EMBL" id="MPUH01000222">
    <property type="protein sequence ID" value="OMJ85889.1"/>
    <property type="molecule type" value="Genomic_DNA"/>
</dbReference>
<feature type="region of interest" description="Disordered" evidence="5">
    <location>
        <begin position="1"/>
        <end position="22"/>
    </location>
</feature>
<dbReference type="SUPFAM" id="SSF57903">
    <property type="entry name" value="FYVE/PHD zinc finger"/>
    <property type="match status" value="1"/>
</dbReference>
<evidence type="ECO:0000256" key="4">
    <source>
        <dbReference type="PROSITE-ProRule" id="PRU00091"/>
    </source>
</evidence>
<evidence type="ECO:0000256" key="1">
    <source>
        <dbReference type="ARBA" id="ARBA00022723"/>
    </source>
</evidence>
<dbReference type="InterPro" id="IPR011011">
    <property type="entry name" value="Znf_FYVE_PHD"/>
</dbReference>
<dbReference type="SMART" id="SM00064">
    <property type="entry name" value="FYVE"/>
    <property type="match status" value="1"/>
</dbReference>
<dbReference type="GO" id="GO:0033565">
    <property type="term" value="C:ESCRT-0 complex"/>
    <property type="evidence" value="ECO:0007669"/>
    <property type="project" value="TreeGrafter"/>
</dbReference>
<evidence type="ECO:0000259" key="6">
    <source>
        <dbReference type="PROSITE" id="PS50178"/>
    </source>
</evidence>
<organism evidence="7 8">
    <name type="scientific">Stentor coeruleus</name>
    <dbReference type="NCBI Taxonomy" id="5963"/>
    <lineage>
        <taxon>Eukaryota</taxon>
        <taxon>Sar</taxon>
        <taxon>Alveolata</taxon>
        <taxon>Ciliophora</taxon>
        <taxon>Postciliodesmatophora</taxon>
        <taxon>Heterotrichea</taxon>
        <taxon>Heterotrichida</taxon>
        <taxon>Stentoridae</taxon>
        <taxon>Stentor</taxon>
    </lineage>
</organism>
<keyword evidence="8" id="KW-1185">Reference proteome</keyword>
<proteinExistence type="predicted"/>
<dbReference type="GO" id="GO:0043130">
    <property type="term" value="F:ubiquitin binding"/>
    <property type="evidence" value="ECO:0007669"/>
    <property type="project" value="TreeGrafter"/>
</dbReference>
<feature type="compositionally biased region" description="Basic and acidic residues" evidence="5">
    <location>
        <begin position="1"/>
        <end position="10"/>
    </location>
</feature>
<evidence type="ECO:0000256" key="5">
    <source>
        <dbReference type="SAM" id="MobiDB-lite"/>
    </source>
</evidence>
<comment type="caution">
    <text evidence="7">The sequence shown here is derived from an EMBL/GenBank/DDBJ whole genome shotgun (WGS) entry which is preliminary data.</text>
</comment>
<dbReference type="Gene3D" id="3.30.40.10">
    <property type="entry name" value="Zinc/RING finger domain, C3HC4 (zinc finger)"/>
    <property type="match status" value="1"/>
</dbReference>
<dbReference type="GO" id="GO:0008270">
    <property type="term" value="F:zinc ion binding"/>
    <property type="evidence" value="ECO:0007669"/>
    <property type="project" value="UniProtKB-KW"/>
</dbReference>
<name>A0A1R2CA68_9CILI</name>
<protein>
    <recommendedName>
        <fullName evidence="6">FYVE-type domain-containing protein</fullName>
    </recommendedName>
</protein>